<comment type="caution">
    <text evidence="2">The sequence shown here is derived from an EMBL/GenBank/DDBJ whole genome shotgun (WGS) entry which is preliminary data.</text>
</comment>
<name>A0A5D3WN74_9BACT</name>
<sequence>MFADILKTIVEETRGGAGAVLMGYDGIAIDQYFKPVEGLDLQLVAVEYANILKDIKRTAEILDSGDMEEVSIRTGRFYVLIRILNDDYFVALTLDRDGNFGKGRYLLMREAPNLRAALE</sequence>
<dbReference type="SUPFAM" id="SSF103196">
    <property type="entry name" value="Roadblock/LC7 domain"/>
    <property type="match status" value="1"/>
</dbReference>
<dbReference type="InterPro" id="IPR004942">
    <property type="entry name" value="Roadblock/LAMTOR2_dom"/>
</dbReference>
<organism evidence="2 3">
    <name type="scientific">Geothermobacter ehrlichii</name>
    <dbReference type="NCBI Taxonomy" id="213224"/>
    <lineage>
        <taxon>Bacteria</taxon>
        <taxon>Pseudomonadati</taxon>
        <taxon>Thermodesulfobacteriota</taxon>
        <taxon>Desulfuromonadia</taxon>
        <taxon>Desulfuromonadales</taxon>
        <taxon>Geothermobacteraceae</taxon>
        <taxon>Geothermobacter</taxon>
    </lineage>
</organism>
<dbReference type="RefSeq" id="WP_148894161.1">
    <property type="nucleotide sequence ID" value="NZ_VNIB01000001.1"/>
</dbReference>
<accession>A0A5D3WN74</accession>
<keyword evidence="3" id="KW-1185">Reference proteome</keyword>
<evidence type="ECO:0000313" key="2">
    <source>
        <dbReference type="EMBL" id="TYO99964.1"/>
    </source>
</evidence>
<dbReference type="SMART" id="SM00960">
    <property type="entry name" value="Robl_LC7"/>
    <property type="match status" value="1"/>
</dbReference>
<evidence type="ECO:0000313" key="3">
    <source>
        <dbReference type="Proteomes" id="UP000324159"/>
    </source>
</evidence>
<reference evidence="2 3" key="1">
    <citation type="submission" date="2019-07" db="EMBL/GenBank/DDBJ databases">
        <title>Genomic Encyclopedia of Type Strains, Phase IV (KMG-IV): sequencing the most valuable type-strain genomes for metagenomic binning, comparative biology and taxonomic classification.</title>
        <authorList>
            <person name="Goeker M."/>
        </authorList>
    </citation>
    <scope>NUCLEOTIDE SEQUENCE [LARGE SCALE GENOMIC DNA]</scope>
    <source>
        <strain evidence="2 3">SS015</strain>
    </source>
</reference>
<protein>
    <submittedName>
        <fullName evidence="2">Putative regulator of Ras-like GTPase activity (Roadblock/LC7/MglB family)</fullName>
    </submittedName>
</protein>
<dbReference type="EMBL" id="VNIB01000001">
    <property type="protein sequence ID" value="TYO99964.1"/>
    <property type="molecule type" value="Genomic_DNA"/>
</dbReference>
<proteinExistence type="predicted"/>
<dbReference type="OrthoDB" id="5513490at2"/>
<evidence type="ECO:0000259" key="1">
    <source>
        <dbReference type="SMART" id="SM00960"/>
    </source>
</evidence>
<gene>
    <name evidence="2" type="ORF">EDC39_101124</name>
</gene>
<dbReference type="Proteomes" id="UP000324159">
    <property type="component" value="Unassembled WGS sequence"/>
</dbReference>
<feature type="domain" description="Roadblock/LAMTOR2" evidence="1">
    <location>
        <begin position="3"/>
        <end position="94"/>
    </location>
</feature>
<dbReference type="Gene3D" id="3.30.450.30">
    <property type="entry name" value="Dynein light chain 2a, cytoplasmic"/>
    <property type="match status" value="1"/>
</dbReference>
<dbReference type="AlphaFoldDB" id="A0A5D3WN74"/>